<feature type="compositionally biased region" description="Basic and acidic residues" evidence="1">
    <location>
        <begin position="256"/>
        <end position="273"/>
    </location>
</feature>
<feature type="compositionally biased region" description="Basic and acidic residues" evidence="1">
    <location>
        <begin position="368"/>
        <end position="382"/>
    </location>
</feature>
<dbReference type="SMART" id="SM00278">
    <property type="entry name" value="HhH1"/>
    <property type="match status" value="2"/>
</dbReference>
<accession>A0A9Y1BTD5</accession>
<dbReference type="InterPro" id="IPR003583">
    <property type="entry name" value="Hlx-hairpin-Hlx_DNA-bd_motif"/>
</dbReference>
<sequence length="497" mass="56510">MSIPQRPKRLIGSTRYGVALEPKSTTFSPTINGTVYFFDGKHAIETRSFSSLDQLAKMCYNFWEGTITGQLNFRRFSFWFSEFLSDFGIQNINEDKLEEELLPLNTGVALKRTGHRIREAKVVYDEPVKPSAEKPSSYRSLLSSPGVPVKEAKVVYYEPVDEKKPEPTVTRKEKEHFLGETAADVRARLKPTGVPIREAKVVSTPIEKKETSVRKLQPSGSFRDIRQIETTSEPIDKKVKTPVQENVLPLPKKRLKPPENKLARPSEILDKGPTRSPKVKVLPPLKREESKPSPPEKRLLKPSEVLKERETIFDKERKMFDIEERDDNTPSERLLKPSEYLRKREAIPVISRTVDYVQEEKKEHTLLKPSEILKKKKEESQKEQLPTKTPSTHQEKILSISKPTQKQLENVSKAKKTVSEEIPSSMKIDEHVDKESQYSLVDVPGIGESKAKLLKEAGIENVEKLVNASIDELVKIKGIGPSTAEKYITNAKKLLGK</sequence>
<feature type="domain" description="Helix-hairpin-helix DNA-binding motif class 1" evidence="2">
    <location>
        <begin position="438"/>
        <end position="457"/>
    </location>
</feature>
<dbReference type="AlphaFoldDB" id="A0A9Y1BTD5"/>
<dbReference type="InterPro" id="IPR010995">
    <property type="entry name" value="DNA_repair_Rad51/TF_NusA_a-hlx"/>
</dbReference>
<reference evidence="3" key="1">
    <citation type="journal article" date="2022" name="Nat. Microbiol.">
        <title>Unique mobile elements and scalable gene flow at the prokaryote-eukaryote boundary revealed by circularized Asgard archaea genomes.</title>
        <authorList>
            <person name="Wu F."/>
            <person name="Speth D.R."/>
            <person name="Philosof A."/>
            <person name="Cremiere A."/>
            <person name="Narayanan A."/>
            <person name="Barco R.A."/>
            <person name="Connon S.A."/>
            <person name="Amend J.P."/>
            <person name="Antoshechkin I.A."/>
            <person name="Orphan V.J."/>
        </authorList>
    </citation>
    <scope>NUCLEOTIDE SEQUENCE</scope>
    <source>
        <strain evidence="3">PR6</strain>
    </source>
</reference>
<proteinExistence type="predicted"/>
<dbReference type="EMBL" id="CP084167">
    <property type="protein sequence ID" value="UJG44700.1"/>
    <property type="molecule type" value="Genomic_DNA"/>
</dbReference>
<dbReference type="SUPFAM" id="SSF47794">
    <property type="entry name" value="Rad51 N-terminal domain-like"/>
    <property type="match status" value="1"/>
</dbReference>
<organism evidence="3">
    <name type="scientific">Candidatus Heimdallarchaeum endolithica</name>
    <dbReference type="NCBI Taxonomy" id="2876572"/>
    <lineage>
        <taxon>Archaea</taxon>
        <taxon>Promethearchaeati</taxon>
        <taxon>Candidatus Heimdallarchaeota</taxon>
        <taxon>Candidatus Heimdallarchaeia (ex Rinke et al. 2021) (nom. nud.)</taxon>
        <taxon>Candidatus Heimdallarchaeales</taxon>
        <taxon>Candidatus Heimdallarchaeaceae</taxon>
        <taxon>Candidatus Heimdallarchaeum</taxon>
    </lineage>
</organism>
<dbReference type="GO" id="GO:0000166">
    <property type="term" value="F:nucleotide binding"/>
    <property type="evidence" value="ECO:0007669"/>
    <property type="project" value="InterPro"/>
</dbReference>
<gene>
    <name evidence="3" type="ORF">K9W46_05845</name>
</gene>
<evidence type="ECO:0000259" key="2">
    <source>
        <dbReference type="SMART" id="SM00278"/>
    </source>
</evidence>
<feature type="compositionally biased region" description="Basic and acidic residues" evidence="1">
    <location>
        <begin position="285"/>
        <end position="304"/>
    </location>
</feature>
<feature type="region of interest" description="Disordered" evidence="1">
    <location>
        <begin position="368"/>
        <end position="398"/>
    </location>
</feature>
<dbReference type="Proteomes" id="UP001200513">
    <property type="component" value="Chromosome"/>
</dbReference>
<dbReference type="GO" id="GO:0006281">
    <property type="term" value="P:DNA repair"/>
    <property type="evidence" value="ECO:0007669"/>
    <property type="project" value="InterPro"/>
</dbReference>
<evidence type="ECO:0000313" key="3">
    <source>
        <dbReference type="EMBL" id="UJG44700.1"/>
    </source>
</evidence>
<dbReference type="GO" id="GO:0003677">
    <property type="term" value="F:DNA binding"/>
    <property type="evidence" value="ECO:0007669"/>
    <property type="project" value="InterPro"/>
</dbReference>
<protein>
    <submittedName>
        <fullName evidence="3">Helix-hairpin-helix domain-containing protein</fullName>
    </submittedName>
</protein>
<feature type="region of interest" description="Disordered" evidence="1">
    <location>
        <begin position="217"/>
        <end position="304"/>
    </location>
</feature>
<evidence type="ECO:0000256" key="1">
    <source>
        <dbReference type="SAM" id="MobiDB-lite"/>
    </source>
</evidence>
<feature type="domain" description="Helix-hairpin-helix DNA-binding motif class 1" evidence="2">
    <location>
        <begin position="471"/>
        <end position="490"/>
    </location>
</feature>
<dbReference type="Gene3D" id="1.10.150.20">
    <property type="entry name" value="5' to 3' exonuclease, C-terminal subdomain"/>
    <property type="match status" value="1"/>
</dbReference>
<dbReference type="Pfam" id="PF14520">
    <property type="entry name" value="HHH_5"/>
    <property type="match status" value="1"/>
</dbReference>
<name>A0A9Y1BTD5_9ARCH</name>